<evidence type="ECO:0000313" key="2">
    <source>
        <dbReference type="Proteomes" id="UP000256970"/>
    </source>
</evidence>
<gene>
    <name evidence="1" type="ORF">BQ4739_LOCUS11584</name>
</gene>
<keyword evidence="2" id="KW-1185">Reference proteome</keyword>
<sequence length="397" mass="43149">MEQVLSNLMSHHEDVCVSLLDAWPAAAEALGGDALARLMLASLLRQHGPQCDTQYMCCGGFATKLIEAPAAAKLSSSAVADIIQATFARYSPERHRTCMCAVYLPQAQQLSCKVVGRLLHAAIQQRSSSSMLWLSCLPGMQQLSSSELFDLLQMAVQLSRDVWEADSCKWDSPKVDRYVKHLWVVPAAEELTSNQVARLLQAATQLGSAGCVEILVRLPAAKQLDSGVVGPLLLAAMQQQQQQQQQQLRSVPHLCRHLCSLPGAQQLSRDAVVHLLQTAIANGRLNAVEDACKLPASREISSEVLAQLVEAAVRQDKGGVGALCALPAAQQLTSTFLMQLLQADMQQRGSNILDLCKLPGVQQLGRSPKGRQLLQAAEQQQLCCRRCGRENIICCSR</sequence>
<accession>A0A383W436</accession>
<protein>
    <submittedName>
        <fullName evidence="1">Uncharacterized protein</fullName>
    </submittedName>
</protein>
<proteinExistence type="predicted"/>
<dbReference type="AlphaFoldDB" id="A0A383W436"/>
<dbReference type="EMBL" id="FNXT01001050">
    <property type="protein sequence ID" value="SZX71436.1"/>
    <property type="molecule type" value="Genomic_DNA"/>
</dbReference>
<reference evidence="1 2" key="1">
    <citation type="submission" date="2016-10" db="EMBL/GenBank/DDBJ databases">
        <authorList>
            <person name="Cai Z."/>
        </authorList>
    </citation>
    <scope>NUCLEOTIDE SEQUENCE [LARGE SCALE GENOMIC DNA]</scope>
</reference>
<name>A0A383W436_TETOB</name>
<evidence type="ECO:0000313" key="1">
    <source>
        <dbReference type="EMBL" id="SZX71436.1"/>
    </source>
</evidence>
<dbReference type="Proteomes" id="UP000256970">
    <property type="component" value="Unassembled WGS sequence"/>
</dbReference>
<organism evidence="1 2">
    <name type="scientific">Tetradesmus obliquus</name>
    <name type="common">Green alga</name>
    <name type="synonym">Acutodesmus obliquus</name>
    <dbReference type="NCBI Taxonomy" id="3088"/>
    <lineage>
        <taxon>Eukaryota</taxon>
        <taxon>Viridiplantae</taxon>
        <taxon>Chlorophyta</taxon>
        <taxon>core chlorophytes</taxon>
        <taxon>Chlorophyceae</taxon>
        <taxon>CS clade</taxon>
        <taxon>Sphaeropleales</taxon>
        <taxon>Scenedesmaceae</taxon>
        <taxon>Tetradesmus</taxon>
    </lineage>
</organism>